<dbReference type="KEGG" id="xcv:XCV2751"/>
<protein>
    <submittedName>
        <fullName evidence="1">Uncharacterized protein</fullName>
    </submittedName>
</protein>
<dbReference type="HOGENOM" id="CLU_3190638_0_0_6"/>
<reference evidence="1 2" key="1">
    <citation type="journal article" date="2005" name="J. Bacteriol.">
        <title>Insights into genome plasticity and pathogenicity of the plant pathogenic Bacterium Xanthomonas campestris pv. vesicatoria revealed by the complete genome sequence.</title>
        <authorList>
            <person name="Thieme F."/>
            <person name="Koebnik R."/>
            <person name="Bekel T."/>
            <person name="Berger C."/>
            <person name="Boch J."/>
            <person name="Buettner D."/>
            <person name="Caldana C."/>
            <person name="Gaigalat L."/>
            <person name="Goesmann A."/>
            <person name="Kay S."/>
            <person name="Kirchner O."/>
            <person name="Lanz C."/>
            <person name="Linke B."/>
            <person name="McHardy A.C."/>
            <person name="Meyer F."/>
            <person name="Mittenhuber G."/>
            <person name="Nies D.H."/>
            <person name="Niesbach-Kloesgen U."/>
            <person name="Patschkowski T."/>
            <person name="Rueckert C."/>
            <person name="Rupp O."/>
            <person name="Schneicker S."/>
            <person name="Schuster S.C."/>
            <person name="Vorhoelter F.J."/>
            <person name="Weber E."/>
            <person name="Puehler A."/>
            <person name="Bonas U."/>
            <person name="Bartels D."/>
            <person name="Kaiser O."/>
        </authorList>
    </citation>
    <scope>NUCLEOTIDE SEQUENCE [LARGE SCALE GENOMIC DNA]</scope>
    <source>
        <strain evidence="1 2">85-10</strain>
    </source>
</reference>
<sequence>MEDACPHLQPLCAQALQAGCTVRRVPCDWLQARCVLEVAQPLRAGR</sequence>
<organism evidence="2">
    <name type="scientific">Xanthomonas euvesicatoria pv. vesicatoria (strain 85-10)</name>
    <name type="common">Xanthomonas campestris pv. vesicatoria</name>
    <dbReference type="NCBI Taxonomy" id="316273"/>
    <lineage>
        <taxon>Bacteria</taxon>
        <taxon>Pseudomonadati</taxon>
        <taxon>Pseudomonadota</taxon>
        <taxon>Gammaproteobacteria</taxon>
        <taxon>Lysobacterales</taxon>
        <taxon>Lysobacteraceae</taxon>
        <taxon>Xanthomonas</taxon>
    </lineage>
</organism>
<evidence type="ECO:0000313" key="1">
    <source>
        <dbReference type="EMBL" id="CAJ24430.1"/>
    </source>
</evidence>
<proteinExistence type="predicted"/>
<name>Q3BRY1_XANE5</name>
<dbReference type="Proteomes" id="UP000007069">
    <property type="component" value="Chromosome"/>
</dbReference>
<gene>
    <name evidence="1" type="ordered locus">XCV2751</name>
</gene>
<dbReference type="AlphaFoldDB" id="Q3BRY1"/>
<dbReference type="EMBL" id="AM039952">
    <property type="protein sequence ID" value="CAJ24430.1"/>
    <property type="molecule type" value="Genomic_DNA"/>
</dbReference>
<evidence type="ECO:0000313" key="2">
    <source>
        <dbReference type="Proteomes" id="UP000007069"/>
    </source>
</evidence>
<accession>Q3BRY1</accession>